<dbReference type="EMBL" id="HACG01019807">
    <property type="protein sequence ID" value="CEK66672.1"/>
    <property type="molecule type" value="Transcribed_RNA"/>
</dbReference>
<gene>
    <name evidence="1" type="primary">ORF59723</name>
</gene>
<accession>A0A0B6ZE03</accession>
<dbReference type="AlphaFoldDB" id="A0A0B6ZE03"/>
<organism evidence="1">
    <name type="scientific">Arion vulgaris</name>
    <dbReference type="NCBI Taxonomy" id="1028688"/>
    <lineage>
        <taxon>Eukaryota</taxon>
        <taxon>Metazoa</taxon>
        <taxon>Spiralia</taxon>
        <taxon>Lophotrochozoa</taxon>
        <taxon>Mollusca</taxon>
        <taxon>Gastropoda</taxon>
        <taxon>Heterobranchia</taxon>
        <taxon>Euthyneura</taxon>
        <taxon>Panpulmonata</taxon>
        <taxon>Eupulmonata</taxon>
        <taxon>Stylommatophora</taxon>
        <taxon>Helicina</taxon>
        <taxon>Arionoidea</taxon>
        <taxon>Arionidae</taxon>
        <taxon>Arion</taxon>
    </lineage>
</organism>
<name>A0A0B6ZE03_9EUPU</name>
<sequence>MHYVQLSVHEPCQNVSIADVDHRRKRSLQNLVGTKESVHRKMTLSLFANSH</sequence>
<reference evidence="1" key="1">
    <citation type="submission" date="2014-12" db="EMBL/GenBank/DDBJ databases">
        <title>Insight into the proteome of Arion vulgaris.</title>
        <authorList>
            <person name="Aradska J."/>
            <person name="Bulat T."/>
            <person name="Smidak R."/>
            <person name="Sarate P."/>
            <person name="Gangsoo J."/>
            <person name="Sialana F."/>
            <person name="Bilban M."/>
            <person name="Lubec G."/>
        </authorList>
    </citation>
    <scope>NUCLEOTIDE SEQUENCE</scope>
    <source>
        <tissue evidence="1">Skin</tissue>
    </source>
</reference>
<proteinExistence type="predicted"/>
<evidence type="ECO:0000313" key="1">
    <source>
        <dbReference type="EMBL" id="CEK66672.1"/>
    </source>
</evidence>
<protein>
    <submittedName>
        <fullName evidence="1">Uncharacterized protein</fullName>
    </submittedName>
</protein>